<evidence type="ECO:0000313" key="2">
    <source>
        <dbReference type="Proteomes" id="UP000034034"/>
    </source>
</evidence>
<evidence type="ECO:0000313" key="1">
    <source>
        <dbReference type="EMBL" id="AKG41964.1"/>
    </source>
</evidence>
<dbReference type="HOGENOM" id="CLU_161426_0_0_11"/>
<reference evidence="1" key="1">
    <citation type="submission" date="2019-08" db="EMBL/GenBank/DDBJ databases">
        <title>Complete genome sequence of a mangrove-derived Streptomyces xiamenensis.</title>
        <authorList>
            <person name="Xu J."/>
        </authorList>
    </citation>
    <scope>NUCLEOTIDE SEQUENCE</scope>
    <source>
        <strain evidence="1">318</strain>
    </source>
</reference>
<name>A0A0F7FPN3_9ACTN</name>
<protein>
    <submittedName>
        <fullName evidence="1">Uncharacterized protein</fullName>
    </submittedName>
</protein>
<sequence>MITAAGTRPVPPRLGDRSEWVLGRCWLWCGNRHTWVLWLGQARTTGHHAPLYACEECVDRLHHTIIDYGEAMTDAPVDGSGIRVPLYLAADETPWPGPVRYRRGRHRRPRTALGRLWERVITGRSAR</sequence>
<gene>
    <name evidence="1" type="ORF">SXIM_05800</name>
</gene>
<dbReference type="EMBL" id="CP009922">
    <property type="protein sequence ID" value="AKG41964.1"/>
    <property type="molecule type" value="Genomic_DNA"/>
</dbReference>
<dbReference type="KEGG" id="sxi:SXIM_05800"/>
<accession>A0A0F7FPN3</accession>
<proteinExistence type="predicted"/>
<organism evidence="1 2">
    <name type="scientific">Streptomyces xiamenensis</name>
    <dbReference type="NCBI Taxonomy" id="408015"/>
    <lineage>
        <taxon>Bacteria</taxon>
        <taxon>Bacillati</taxon>
        <taxon>Actinomycetota</taxon>
        <taxon>Actinomycetes</taxon>
        <taxon>Kitasatosporales</taxon>
        <taxon>Streptomycetaceae</taxon>
        <taxon>Streptomyces</taxon>
    </lineage>
</organism>
<dbReference type="STRING" id="408015.SXIM_05800"/>
<dbReference type="Proteomes" id="UP000034034">
    <property type="component" value="Chromosome"/>
</dbReference>
<dbReference type="PATRIC" id="fig|408015.6.peg.609"/>
<dbReference type="RefSeq" id="WP_046722863.1">
    <property type="nucleotide sequence ID" value="NZ_CBDRAA010000004.1"/>
</dbReference>
<dbReference type="AlphaFoldDB" id="A0A0F7FPN3"/>
<keyword evidence="2" id="KW-1185">Reference proteome</keyword>